<evidence type="ECO:0000313" key="2">
    <source>
        <dbReference type="EMBL" id="KXS21206.1"/>
    </source>
</evidence>
<feature type="compositionally biased region" description="Basic and acidic residues" evidence="1">
    <location>
        <begin position="168"/>
        <end position="204"/>
    </location>
</feature>
<dbReference type="PANTHER" id="PTHR36170">
    <property type="entry name" value="CENTROSOMAL PROTEIN OF 89 KDA"/>
    <property type="match status" value="1"/>
</dbReference>
<dbReference type="InterPro" id="IPR033545">
    <property type="entry name" value="CEP89"/>
</dbReference>
<dbReference type="Proteomes" id="UP000070544">
    <property type="component" value="Unassembled WGS sequence"/>
</dbReference>
<dbReference type="GO" id="GO:0007005">
    <property type="term" value="P:mitochondrion organization"/>
    <property type="evidence" value="ECO:0007669"/>
    <property type="project" value="InterPro"/>
</dbReference>
<dbReference type="EMBL" id="KQ965733">
    <property type="protein sequence ID" value="KXS21206.1"/>
    <property type="molecule type" value="Genomic_DNA"/>
</dbReference>
<dbReference type="PANTHER" id="PTHR36170:SF1">
    <property type="entry name" value="CENTROSOMAL PROTEIN OF 89 KDA"/>
    <property type="match status" value="1"/>
</dbReference>
<accession>A0A139AWT9</accession>
<proteinExistence type="predicted"/>
<keyword evidence="3" id="KW-1185">Reference proteome</keyword>
<evidence type="ECO:0000256" key="1">
    <source>
        <dbReference type="SAM" id="MobiDB-lite"/>
    </source>
</evidence>
<name>A0A139AWT9_GONPJ</name>
<reference evidence="2 3" key="1">
    <citation type="journal article" date="2015" name="Genome Biol. Evol.">
        <title>Phylogenomic analyses indicate that early fungi evolved digesting cell walls of algal ancestors of land plants.</title>
        <authorList>
            <person name="Chang Y."/>
            <person name="Wang S."/>
            <person name="Sekimoto S."/>
            <person name="Aerts A.L."/>
            <person name="Choi C."/>
            <person name="Clum A."/>
            <person name="LaButti K.M."/>
            <person name="Lindquist E.A."/>
            <person name="Yee Ngan C."/>
            <person name="Ohm R.A."/>
            <person name="Salamov A.A."/>
            <person name="Grigoriev I.V."/>
            <person name="Spatafora J.W."/>
            <person name="Berbee M.L."/>
        </authorList>
    </citation>
    <scope>NUCLEOTIDE SEQUENCE [LARGE SCALE GENOMIC DNA]</scope>
    <source>
        <strain evidence="2 3">JEL478</strain>
    </source>
</reference>
<dbReference type="GO" id="GO:0060271">
    <property type="term" value="P:cilium assembly"/>
    <property type="evidence" value="ECO:0007669"/>
    <property type="project" value="InterPro"/>
</dbReference>
<dbReference type="OrthoDB" id="6622877at2759"/>
<evidence type="ECO:0000313" key="3">
    <source>
        <dbReference type="Proteomes" id="UP000070544"/>
    </source>
</evidence>
<gene>
    <name evidence="2" type="ORF">M427DRAFT_313689</name>
</gene>
<dbReference type="GO" id="GO:0005814">
    <property type="term" value="C:centriole"/>
    <property type="evidence" value="ECO:0007669"/>
    <property type="project" value="InterPro"/>
</dbReference>
<dbReference type="GO" id="GO:0097539">
    <property type="term" value="C:ciliary transition fiber"/>
    <property type="evidence" value="ECO:0007669"/>
    <property type="project" value="TreeGrafter"/>
</dbReference>
<feature type="region of interest" description="Disordered" evidence="1">
    <location>
        <begin position="168"/>
        <end position="207"/>
    </location>
</feature>
<sequence>MGDSSYGWLKTLLATMGEWLFRRRSASLTMVQKVPAVTVDETSTVVAALRNTVHRLSSELARYQAKYPPLSPSPDAALPIESVLMGSSLSSTPKCNTGSSWVYAAKQLDPLFKAYDDRIAEIEKKLEDEKSAHMQTTAELSTARSQVSSISSQLALVSARVRTAEERAEKAEEEARAKEEEIKEARDLVEERERDAEEWEKAAEAGEGEVSNLRPALLASSRNLSSLTRAHSLLQARLRAAQTELEVAAKRYEGALKETEKWRNEARREKEGGRRLADELEATRRELAQVVAACSAACEERERIEEERRIVERRVAEGEAERAGWWLSLVATWESYNPVAPPNGVLRRSVCAT</sequence>
<dbReference type="AlphaFoldDB" id="A0A139AWT9"/>
<organism evidence="2 3">
    <name type="scientific">Gonapodya prolifera (strain JEL478)</name>
    <name type="common">Monoblepharis prolifera</name>
    <dbReference type="NCBI Taxonomy" id="1344416"/>
    <lineage>
        <taxon>Eukaryota</taxon>
        <taxon>Fungi</taxon>
        <taxon>Fungi incertae sedis</taxon>
        <taxon>Chytridiomycota</taxon>
        <taxon>Chytridiomycota incertae sedis</taxon>
        <taxon>Monoblepharidomycetes</taxon>
        <taxon>Monoblepharidales</taxon>
        <taxon>Gonapodyaceae</taxon>
        <taxon>Gonapodya</taxon>
    </lineage>
</organism>
<protein>
    <submittedName>
        <fullName evidence="2">Uncharacterized protein</fullName>
    </submittedName>
</protein>